<dbReference type="KEGG" id="ahi:VU14_07915"/>
<reference evidence="14" key="3">
    <citation type="submission" date="2018-02" db="EMBL/GenBank/DDBJ databases">
        <title>Phenotypic characterization and whole genome analysis of multidrug-resistant, extended-spectrum beta-lactamase-producing bacteria isolated from dogs in Germany.</title>
        <authorList>
            <person name="Williamson C."/>
        </authorList>
    </citation>
    <scope>NUCLEOTIDE SEQUENCE [LARGE SCALE GENOMIC DNA]</scope>
    <source>
        <strain evidence="14">AFG_SD03_1510_Ahy_093</strain>
    </source>
</reference>
<reference evidence="12" key="5">
    <citation type="submission" date="2020-01" db="EMBL/GenBank/DDBJ databases">
        <authorList>
            <consortium name="NCBI Pathogen Detection Project"/>
        </authorList>
    </citation>
    <scope>NUCLEOTIDE SEQUENCE</scope>
    <source>
        <strain evidence="12">OLC2673_Aeromonas</strain>
    </source>
</reference>
<feature type="binding site" description="covalent" evidence="8">
    <location>
        <position position="139"/>
    </location>
    <ligand>
        <name>heme c</name>
        <dbReference type="ChEBI" id="CHEBI:61717"/>
        <label>2</label>
    </ligand>
</feature>
<reference evidence="12" key="1">
    <citation type="journal article" date="2018" name="Genome Biol.">
        <title>SKESA: strategic k-mer extension for scrupulous assemblies.</title>
        <authorList>
            <person name="Souvorov A."/>
            <person name="Agarwala R."/>
            <person name="Lipman D.J."/>
        </authorList>
    </citation>
    <scope>NUCLEOTIDE SEQUENCE</scope>
    <source>
        <strain evidence="12">OLC2673_Aeromonas</strain>
    </source>
</reference>
<reference evidence="13" key="4">
    <citation type="submission" date="2018-02" db="EMBL/GenBank/DDBJ databases">
        <authorList>
            <person name="Williamson C."/>
        </authorList>
    </citation>
    <scope>NUCLEOTIDE SEQUENCE</scope>
    <source>
        <strain evidence="13">AFG_SD03_1510_Ahy_093</strain>
    </source>
</reference>
<feature type="chain" id="PRO_5015038514" evidence="10">
    <location>
        <begin position="25"/>
        <end position="203"/>
    </location>
</feature>
<dbReference type="InterPro" id="IPR024167">
    <property type="entry name" value="Cytochrome_c4-like"/>
</dbReference>
<dbReference type="GO" id="GO:0042597">
    <property type="term" value="C:periplasmic space"/>
    <property type="evidence" value="ECO:0007669"/>
    <property type="project" value="UniProtKB-SubCell"/>
</dbReference>
<dbReference type="PROSITE" id="PS51007">
    <property type="entry name" value="CYTC"/>
    <property type="match status" value="2"/>
</dbReference>
<evidence type="ECO:0000256" key="2">
    <source>
        <dbReference type="ARBA" id="ARBA00022448"/>
    </source>
</evidence>
<feature type="binding site" description="axial binding residue" evidence="9">
    <location>
        <position position="88"/>
    </location>
    <ligand>
        <name>heme c</name>
        <dbReference type="ChEBI" id="CHEBI:61717"/>
        <label>1</label>
    </ligand>
    <ligandPart>
        <name>Fe</name>
        <dbReference type="ChEBI" id="CHEBI:18248"/>
    </ligandPart>
</feature>
<dbReference type="GO" id="GO:0020037">
    <property type="term" value="F:heme binding"/>
    <property type="evidence" value="ECO:0007669"/>
    <property type="project" value="InterPro"/>
</dbReference>
<dbReference type="GO" id="GO:0005506">
    <property type="term" value="F:iron ion binding"/>
    <property type="evidence" value="ECO:0007669"/>
    <property type="project" value="InterPro"/>
</dbReference>
<feature type="signal peptide" evidence="10">
    <location>
        <begin position="1"/>
        <end position="24"/>
    </location>
</feature>
<protein>
    <submittedName>
        <fullName evidence="12">C-type cytochrome</fullName>
    </submittedName>
    <submittedName>
        <fullName evidence="13">Cytochrome c-553</fullName>
    </submittedName>
</protein>
<dbReference type="InterPro" id="IPR050597">
    <property type="entry name" value="Cytochrome_c_Oxidase_Subunit"/>
</dbReference>
<evidence type="ECO:0000256" key="10">
    <source>
        <dbReference type="SAM" id="SignalP"/>
    </source>
</evidence>
<dbReference type="InterPro" id="IPR036909">
    <property type="entry name" value="Cyt_c-like_dom_sf"/>
</dbReference>
<dbReference type="Proteomes" id="UP000253075">
    <property type="component" value="Unassembled WGS sequence"/>
</dbReference>
<dbReference type="KEGG" id="ahh:RY45_14515"/>
<feature type="binding site" description="covalent" evidence="8">
    <location>
        <position position="136"/>
    </location>
    <ligand>
        <name>heme c</name>
        <dbReference type="ChEBI" id="CHEBI:61717"/>
        <label>2</label>
    </ligand>
</feature>
<evidence type="ECO:0000256" key="1">
    <source>
        <dbReference type="ARBA" id="ARBA00004418"/>
    </source>
</evidence>
<evidence type="ECO:0000256" key="6">
    <source>
        <dbReference type="ARBA" id="ARBA00022982"/>
    </source>
</evidence>
<sequence>MKRSVKLEILGLSLLLGSIGTAHASLDSLVDTCNSCHGNQGISTQNDIPTIAGLAESNLAEQMRTYLDGRPAKTVNHVTGDTSKKGNMTDIVKGLSDEQIDELAAHYAELPYKPMKQPFDAALAKAGQKLHDDSGCKKCHSEGGSVAEDEASILAGQPKGYLLTSLQEFKAGKRSNDEKMNKAIIAMSDADLKALAEYYASQQ</sequence>
<feature type="domain" description="Cytochrome c" evidence="11">
    <location>
        <begin position="6"/>
        <end position="111"/>
    </location>
</feature>
<dbReference type="Pfam" id="PF00034">
    <property type="entry name" value="Cytochrom_C"/>
    <property type="match status" value="2"/>
</dbReference>
<reference evidence="13 14" key="2">
    <citation type="journal article" date="2018" name="PLoS ONE">
        <title>Phenotypic characterization and whole genome analysis of extended-spectrum beta-lactamase-producing bacteria isolated from dogs in Germany.</title>
        <authorList>
            <person name="Boehmer T."/>
            <person name="Vogler A.J."/>
            <person name="Thomas A."/>
            <person name="Sauer S."/>
            <person name="Hergenroether M."/>
            <person name="Straubinger R.K."/>
            <person name="Birdsell D."/>
            <person name="Keim P."/>
            <person name="Sahl J.W."/>
            <person name="Williamson C.H."/>
            <person name="Riehm J.M."/>
        </authorList>
    </citation>
    <scope>NUCLEOTIDE SEQUENCE [LARGE SCALE GENOMIC DNA]</scope>
    <source>
        <strain evidence="13 14">AFG_SD03_1510_Ahy_093</strain>
    </source>
</reference>
<dbReference type="KEGG" id="aaj:BOQ57_14190"/>
<dbReference type="EMBL" id="DACTUL010000003">
    <property type="protein sequence ID" value="HAT6342849.1"/>
    <property type="molecule type" value="Genomic_DNA"/>
</dbReference>
<dbReference type="eggNOG" id="COG2863">
    <property type="taxonomic scope" value="Bacteria"/>
</dbReference>
<evidence type="ECO:0000259" key="11">
    <source>
        <dbReference type="PROSITE" id="PS51007"/>
    </source>
</evidence>
<dbReference type="RefSeq" id="WP_021469996.1">
    <property type="nucleotide sequence ID" value="NZ_AP023398.1"/>
</dbReference>
<comment type="subcellular location">
    <subcellularLocation>
        <location evidence="1">Periplasm</location>
    </subcellularLocation>
</comment>
<gene>
    <name evidence="13" type="ORF">C6C11_04315</name>
    <name evidence="12" type="ORF">JAJ28_000525</name>
</gene>
<keyword evidence="6" id="KW-0249">Electron transport</keyword>
<dbReference type="AlphaFoldDB" id="A0A0F6KB34"/>
<evidence type="ECO:0000313" key="12">
    <source>
        <dbReference type="EMBL" id="HAT6342849.1"/>
    </source>
</evidence>
<keyword evidence="4 9" id="KW-0479">Metal-binding</keyword>
<evidence type="ECO:0000256" key="3">
    <source>
        <dbReference type="ARBA" id="ARBA00022617"/>
    </source>
</evidence>
<evidence type="ECO:0000256" key="8">
    <source>
        <dbReference type="PIRSR" id="PIRSR000005-1"/>
    </source>
</evidence>
<accession>A0A0F6KB34</accession>
<keyword evidence="10" id="KW-0732">Signal</keyword>
<keyword evidence="2" id="KW-0813">Transport</keyword>
<evidence type="ECO:0000313" key="13">
    <source>
        <dbReference type="EMBL" id="RCF52061.1"/>
    </source>
</evidence>
<feature type="binding site" description="axial binding residue" evidence="9">
    <location>
        <position position="140"/>
    </location>
    <ligand>
        <name>heme c</name>
        <dbReference type="ChEBI" id="CHEBI:61717"/>
        <label>2</label>
    </ligand>
    <ligandPart>
        <name>Fe</name>
        <dbReference type="ChEBI" id="CHEBI:18248"/>
    </ligandPart>
</feature>
<feature type="binding site" description="axial binding residue" evidence="9">
    <location>
        <position position="180"/>
    </location>
    <ligand>
        <name>heme c</name>
        <dbReference type="ChEBI" id="CHEBI:61717"/>
        <label>2</label>
    </ligand>
    <ligandPart>
        <name>Fe</name>
        <dbReference type="ChEBI" id="CHEBI:18248"/>
    </ligandPart>
</feature>
<organism evidence="12 15">
    <name type="scientific">Aeromonas hydrophila</name>
    <dbReference type="NCBI Taxonomy" id="644"/>
    <lineage>
        <taxon>Bacteria</taxon>
        <taxon>Pseudomonadati</taxon>
        <taxon>Pseudomonadota</taxon>
        <taxon>Gammaproteobacteria</taxon>
        <taxon>Aeromonadales</taxon>
        <taxon>Aeromonadaceae</taxon>
        <taxon>Aeromonas</taxon>
    </lineage>
</organism>
<feature type="binding site" description="axial binding residue" evidence="9">
    <location>
        <position position="37"/>
    </location>
    <ligand>
        <name>heme c</name>
        <dbReference type="ChEBI" id="CHEBI:61717"/>
        <label>1</label>
    </ligand>
    <ligandPart>
        <name>Fe</name>
        <dbReference type="ChEBI" id="CHEBI:18248"/>
    </ligandPart>
</feature>
<keyword evidence="5" id="KW-0574">Periplasm</keyword>
<dbReference type="InterPro" id="IPR009056">
    <property type="entry name" value="Cyt_c-like_dom"/>
</dbReference>
<dbReference type="PANTHER" id="PTHR33751:SF9">
    <property type="entry name" value="CYTOCHROME C4"/>
    <property type="match status" value="1"/>
</dbReference>
<evidence type="ECO:0000256" key="4">
    <source>
        <dbReference type="ARBA" id="ARBA00022723"/>
    </source>
</evidence>
<evidence type="ECO:0000256" key="9">
    <source>
        <dbReference type="PIRSR" id="PIRSR000005-2"/>
    </source>
</evidence>
<comment type="PTM">
    <text evidence="8">Binds 2 heme c groups covalently per subunit.</text>
</comment>
<keyword evidence="3 8" id="KW-0349">Heme</keyword>
<evidence type="ECO:0000256" key="5">
    <source>
        <dbReference type="ARBA" id="ARBA00022764"/>
    </source>
</evidence>
<keyword evidence="7 9" id="KW-0408">Iron</keyword>
<evidence type="ECO:0000313" key="14">
    <source>
        <dbReference type="Proteomes" id="UP000253075"/>
    </source>
</evidence>
<proteinExistence type="predicted"/>
<dbReference type="SUPFAM" id="SSF46626">
    <property type="entry name" value="Cytochrome c"/>
    <property type="match status" value="2"/>
</dbReference>
<feature type="domain" description="Cytochrome c" evidence="11">
    <location>
        <begin position="122"/>
        <end position="203"/>
    </location>
</feature>
<comment type="caution">
    <text evidence="12">The sequence shown here is derived from an EMBL/GenBank/DDBJ whole genome shotgun (WGS) entry which is preliminary data.</text>
</comment>
<feature type="binding site" description="covalent" evidence="8">
    <location>
        <position position="33"/>
    </location>
    <ligand>
        <name>heme c</name>
        <dbReference type="ChEBI" id="CHEBI:61717"/>
        <label>1</label>
    </ligand>
</feature>
<dbReference type="PIRSF" id="PIRSF000005">
    <property type="entry name" value="Cytochrome_c4"/>
    <property type="match status" value="1"/>
</dbReference>
<dbReference type="GO" id="GO:0009055">
    <property type="term" value="F:electron transfer activity"/>
    <property type="evidence" value="ECO:0007669"/>
    <property type="project" value="InterPro"/>
</dbReference>
<dbReference type="EMBL" id="PUTQ01000004">
    <property type="protein sequence ID" value="RCF52061.1"/>
    <property type="molecule type" value="Genomic_DNA"/>
</dbReference>
<dbReference type="PANTHER" id="PTHR33751">
    <property type="entry name" value="CBB3-TYPE CYTOCHROME C OXIDASE SUBUNIT FIXP"/>
    <property type="match status" value="1"/>
</dbReference>
<evidence type="ECO:0000256" key="7">
    <source>
        <dbReference type="ARBA" id="ARBA00023004"/>
    </source>
</evidence>
<evidence type="ECO:0000313" key="15">
    <source>
        <dbReference type="Proteomes" id="UP000859505"/>
    </source>
</evidence>
<dbReference type="Gene3D" id="1.10.760.10">
    <property type="entry name" value="Cytochrome c-like domain"/>
    <property type="match status" value="2"/>
</dbReference>
<feature type="binding site" description="covalent" evidence="8">
    <location>
        <position position="36"/>
    </location>
    <ligand>
        <name>heme c</name>
        <dbReference type="ChEBI" id="CHEBI:61717"/>
        <label>1</label>
    </ligand>
</feature>
<name>A0A0F6KB34_AERHY</name>
<dbReference type="Proteomes" id="UP000859505">
    <property type="component" value="Unassembled WGS sequence"/>
</dbReference>